<reference evidence="4" key="1">
    <citation type="journal article" date="2019" name="Int. J. Syst. Evol. Microbiol.">
        <title>The Global Catalogue of Microorganisms (GCM) 10K type strain sequencing project: providing services to taxonomists for standard genome sequencing and annotation.</title>
        <authorList>
            <consortium name="The Broad Institute Genomics Platform"/>
            <consortium name="The Broad Institute Genome Sequencing Center for Infectious Disease"/>
            <person name="Wu L."/>
            <person name="Ma J."/>
        </authorList>
    </citation>
    <scope>NUCLEOTIDE SEQUENCE [LARGE SCALE GENOMIC DNA]</scope>
    <source>
        <strain evidence="4">CGMCC 1.12237</strain>
    </source>
</reference>
<keyword evidence="4" id="KW-1185">Reference proteome</keyword>
<keyword evidence="1" id="KW-0732">Signal</keyword>
<feature type="domain" description="DUF4185" evidence="2">
    <location>
        <begin position="51"/>
        <end position="350"/>
    </location>
</feature>
<feature type="chain" id="PRO_5046635344" evidence="1">
    <location>
        <begin position="27"/>
        <end position="648"/>
    </location>
</feature>
<gene>
    <name evidence="3" type="ORF">ACFPM4_01840</name>
</gene>
<dbReference type="InterPro" id="IPR025442">
    <property type="entry name" value="DUF4185"/>
</dbReference>
<dbReference type="Pfam" id="PF13810">
    <property type="entry name" value="DUF4185"/>
    <property type="match status" value="1"/>
</dbReference>
<protein>
    <submittedName>
        <fullName evidence="3">DUF4185 domain-containing protein</fullName>
    </submittedName>
</protein>
<evidence type="ECO:0000259" key="2">
    <source>
        <dbReference type="Pfam" id="PF13810"/>
    </source>
</evidence>
<name>A0ABW0LCM6_9BACI</name>
<evidence type="ECO:0000256" key="1">
    <source>
        <dbReference type="SAM" id="SignalP"/>
    </source>
</evidence>
<dbReference type="EMBL" id="JBHSMC010000001">
    <property type="protein sequence ID" value="MFC5463488.1"/>
    <property type="molecule type" value="Genomic_DNA"/>
</dbReference>
<proteinExistence type="predicted"/>
<sequence>MKRKLIAKIAFVFLLVSTVFVGSTQAVSPSNIQMIARVTGPASPGETLPNPNQTHTRWDIGGTDLGIIWDKGGGEYFIAFGDTNNAAGQWNRSNVLAVSSDTNLEDGLTFSRMIESHPGFAKEILYSKKINNDEMTVIPTAGVTVGNRHYIHYMSVNHWGAAGRWYTNYSGIAYSDDNGQNWIKHPTARWHNNKTAWDNKFQMAAFVKKDGFVYMYGTPNGRFGNIHLARVPEQQLLNIGAYRYWNGNGWVADQTAAQPVAIGVAGEMSVAYNTHFNRFIMTYLNEDRRSIVMRDAPTPVGPWSGEKILVPGNLTGLGQYNAFMHPLSNNSSTLYFIMSTWHPDYNTRLLKVDLNDDQISDNIISAPGFETQGDTPIMAPWYIQGSGGIDRDLGNARTGNNNGFVYNDTGWNAIKQKVAVQPYTNYTLKGWVRSSDNNTEGYFGVRVPDGGPVIKENKYGTLSDYTEQVVTFNSGPNAIVEIYNGVWADGETWSQLDDVSLVRESNLVGHSSFEEQDTLTLTAPWYSNGYAGVDRNLGYAYTGENNGFARYDSGWNAIKQEVFVEPNQNYTLSAWIKTSANNTDGYFGARLLNNGPILKETQFSSLGEYTKLNVTFNSGNNHSVELFAGMWANGDTWIQVDDVSVVKN</sequence>
<comment type="caution">
    <text evidence="3">The sequence shown here is derived from an EMBL/GenBank/DDBJ whole genome shotgun (WGS) entry which is preliminary data.</text>
</comment>
<accession>A0ABW0LCM6</accession>
<dbReference type="Gene3D" id="2.60.120.260">
    <property type="entry name" value="Galactose-binding domain-like"/>
    <property type="match status" value="2"/>
</dbReference>
<evidence type="ECO:0000313" key="4">
    <source>
        <dbReference type="Proteomes" id="UP001596147"/>
    </source>
</evidence>
<evidence type="ECO:0000313" key="3">
    <source>
        <dbReference type="EMBL" id="MFC5463488.1"/>
    </source>
</evidence>
<dbReference type="RefSeq" id="WP_382347038.1">
    <property type="nucleotide sequence ID" value="NZ_JBHSMC010000001.1"/>
</dbReference>
<feature type="signal peptide" evidence="1">
    <location>
        <begin position="1"/>
        <end position="26"/>
    </location>
</feature>
<organism evidence="3 4">
    <name type="scientific">Lederbergia graminis</name>
    <dbReference type="NCBI Taxonomy" id="735518"/>
    <lineage>
        <taxon>Bacteria</taxon>
        <taxon>Bacillati</taxon>
        <taxon>Bacillota</taxon>
        <taxon>Bacilli</taxon>
        <taxon>Bacillales</taxon>
        <taxon>Bacillaceae</taxon>
        <taxon>Lederbergia</taxon>
    </lineage>
</organism>
<dbReference type="Proteomes" id="UP001596147">
    <property type="component" value="Unassembled WGS sequence"/>
</dbReference>